<dbReference type="STRING" id="1429867.A0A0G4PGD4"/>
<name>A0A0G4PGD4_PENC3</name>
<sequence length="253" mass="29928">MPFSFRHKKKPLGVMVGDKDDREADLEQSGDINMLQRYRLHQYCNEVKRYDTGPPFDSHKLFFVEEDLREVVEEEISIKEEHNILDKDAEERLYALNVKYWLLMQTWVDHRSCLENEYLQRAFELWWSHPKWYMHRMLVEDCASRQGCCARGCGCCLNRKIDPTHTLGVGHCTFECACCRRARGFDISTEDKELLNAQRREKMKHFPIHRIIRVSIWGLVGDSYDSPFDMIDAPPTYGQIAKDKAFVQKRDKT</sequence>
<protein>
    <submittedName>
        <fullName evidence="1">Str. FM013</fullName>
    </submittedName>
</protein>
<evidence type="ECO:0000313" key="1">
    <source>
        <dbReference type="EMBL" id="CRL25352.1"/>
    </source>
</evidence>
<keyword evidence="2" id="KW-1185">Reference proteome</keyword>
<evidence type="ECO:0000313" key="2">
    <source>
        <dbReference type="Proteomes" id="UP000053732"/>
    </source>
</evidence>
<dbReference type="AlphaFoldDB" id="A0A0G4PGD4"/>
<dbReference type="Proteomes" id="UP000053732">
    <property type="component" value="Unassembled WGS sequence"/>
</dbReference>
<dbReference type="EMBL" id="HG793147">
    <property type="protein sequence ID" value="CRL25352.1"/>
    <property type="molecule type" value="Genomic_DNA"/>
</dbReference>
<gene>
    <name evidence="1" type="ORF">PCAMFM013_S014g000248</name>
</gene>
<reference evidence="1 2" key="1">
    <citation type="journal article" date="2014" name="Nat. Commun.">
        <title>Multiple recent horizontal transfers of a large genomic region in cheese making fungi.</title>
        <authorList>
            <person name="Cheeseman K."/>
            <person name="Ropars J."/>
            <person name="Renault P."/>
            <person name="Dupont J."/>
            <person name="Gouzy J."/>
            <person name="Branca A."/>
            <person name="Abraham A.L."/>
            <person name="Ceppi M."/>
            <person name="Conseiller E."/>
            <person name="Debuchy R."/>
            <person name="Malagnac F."/>
            <person name="Goarin A."/>
            <person name="Silar P."/>
            <person name="Lacoste S."/>
            <person name="Sallet E."/>
            <person name="Bensimon A."/>
            <person name="Giraud T."/>
            <person name="Brygoo Y."/>
        </authorList>
    </citation>
    <scope>NUCLEOTIDE SEQUENCE [LARGE SCALE GENOMIC DNA]</scope>
    <source>
        <strain evidence="2">FM 013</strain>
    </source>
</reference>
<accession>A0A0G4PGD4</accession>
<proteinExistence type="predicted"/>
<organism evidence="1 2">
    <name type="scientific">Penicillium camemberti (strain FM 013)</name>
    <dbReference type="NCBI Taxonomy" id="1429867"/>
    <lineage>
        <taxon>Eukaryota</taxon>
        <taxon>Fungi</taxon>
        <taxon>Dikarya</taxon>
        <taxon>Ascomycota</taxon>
        <taxon>Pezizomycotina</taxon>
        <taxon>Eurotiomycetes</taxon>
        <taxon>Eurotiomycetidae</taxon>
        <taxon>Eurotiales</taxon>
        <taxon>Aspergillaceae</taxon>
        <taxon>Penicillium</taxon>
    </lineage>
</organism>